<comment type="caution">
    <text evidence="4">The sequence shown here is derived from an EMBL/GenBank/DDBJ whole genome shotgun (WGS) entry which is preliminary data.</text>
</comment>
<dbReference type="EMBL" id="BJLR01000009">
    <property type="protein sequence ID" value="GEA86897.1"/>
    <property type="molecule type" value="Genomic_DNA"/>
</dbReference>
<proteinExistence type="predicted"/>
<sequence>MVADTPHMARVHVDSWRQTYRGLMSDSVLDDPELLPARERFWTGVLTDERHSSNRVAVAEVDGAVIGIAMSGPSQDPDATWGWQLFLLYVDAAHHGSGAGAALLNTVLHAHEAAAVWVADPNPRAQAFYGKHGFTPDGHSKAGPDVRERRFVRGPGTA</sequence>
<evidence type="ECO:0000313" key="5">
    <source>
        <dbReference type="Proteomes" id="UP000317046"/>
    </source>
</evidence>
<feature type="domain" description="N-acetyltransferase" evidence="3">
    <location>
        <begin position="1"/>
        <end position="153"/>
    </location>
</feature>
<keyword evidence="2" id="KW-0012">Acyltransferase</keyword>
<keyword evidence="5" id="KW-1185">Reference proteome</keyword>
<dbReference type="PANTHER" id="PTHR43877">
    <property type="entry name" value="AMINOALKYLPHOSPHONATE N-ACETYLTRANSFERASE-RELATED-RELATED"/>
    <property type="match status" value="1"/>
</dbReference>
<evidence type="ECO:0000256" key="1">
    <source>
        <dbReference type="ARBA" id="ARBA00022679"/>
    </source>
</evidence>
<evidence type="ECO:0000256" key="2">
    <source>
        <dbReference type="ARBA" id="ARBA00023315"/>
    </source>
</evidence>
<accession>A0A4Y3KSP5</accession>
<dbReference type="InterPro" id="IPR050832">
    <property type="entry name" value="Bact_Acetyltransf"/>
</dbReference>
<dbReference type="AlphaFoldDB" id="A0A4Y3KSP5"/>
<dbReference type="Gene3D" id="3.40.630.30">
    <property type="match status" value="1"/>
</dbReference>
<dbReference type="PANTHER" id="PTHR43877:SF1">
    <property type="entry name" value="ACETYLTRANSFERASE"/>
    <property type="match status" value="1"/>
</dbReference>
<dbReference type="PROSITE" id="PS51186">
    <property type="entry name" value="GNAT"/>
    <property type="match status" value="1"/>
</dbReference>
<dbReference type="CDD" id="cd04301">
    <property type="entry name" value="NAT_SF"/>
    <property type="match status" value="1"/>
</dbReference>
<dbReference type="Pfam" id="PF00583">
    <property type="entry name" value="Acetyltransf_1"/>
    <property type="match status" value="1"/>
</dbReference>
<reference evidence="4" key="1">
    <citation type="submission" date="2019-06" db="EMBL/GenBank/DDBJ databases">
        <title>Whole genome shotgun sequence of Cellulomonas cellasea NBRC 3753.</title>
        <authorList>
            <person name="Hosoyama A."/>
            <person name="Uohara A."/>
            <person name="Ohji S."/>
            <person name="Ichikawa N."/>
        </authorList>
    </citation>
    <scope>NUCLEOTIDE SEQUENCE [LARGE SCALE GENOMIC DNA]</scope>
    <source>
        <strain evidence="4">NBRC 3753</strain>
    </source>
</reference>
<name>A0A4Y3KSP5_9CELL</name>
<protein>
    <submittedName>
        <fullName evidence="4">N-acetyltransferase</fullName>
    </submittedName>
</protein>
<dbReference type="GO" id="GO:0016747">
    <property type="term" value="F:acyltransferase activity, transferring groups other than amino-acyl groups"/>
    <property type="evidence" value="ECO:0007669"/>
    <property type="project" value="InterPro"/>
</dbReference>
<dbReference type="Proteomes" id="UP000317046">
    <property type="component" value="Unassembled WGS sequence"/>
</dbReference>
<organism evidence="4 5">
    <name type="scientific">Cellulomonas cellasea</name>
    <dbReference type="NCBI Taxonomy" id="43670"/>
    <lineage>
        <taxon>Bacteria</taxon>
        <taxon>Bacillati</taxon>
        <taxon>Actinomycetota</taxon>
        <taxon>Actinomycetes</taxon>
        <taxon>Micrococcales</taxon>
        <taxon>Cellulomonadaceae</taxon>
        <taxon>Cellulomonas</taxon>
    </lineage>
</organism>
<dbReference type="SUPFAM" id="SSF55729">
    <property type="entry name" value="Acyl-CoA N-acyltransferases (Nat)"/>
    <property type="match status" value="1"/>
</dbReference>
<dbReference type="InterPro" id="IPR000182">
    <property type="entry name" value="GNAT_dom"/>
</dbReference>
<evidence type="ECO:0000313" key="4">
    <source>
        <dbReference type="EMBL" id="GEA86897.1"/>
    </source>
</evidence>
<evidence type="ECO:0000259" key="3">
    <source>
        <dbReference type="PROSITE" id="PS51186"/>
    </source>
</evidence>
<keyword evidence="1" id="KW-0808">Transferase</keyword>
<dbReference type="InterPro" id="IPR016181">
    <property type="entry name" value="Acyl_CoA_acyltransferase"/>
</dbReference>
<gene>
    <name evidence="4" type="ORF">CCE01nite_08460</name>
</gene>